<organism evidence="11 12">
    <name type="scientific">Flavobacterium cyanobacteriorum</name>
    <dbReference type="NCBI Taxonomy" id="2022802"/>
    <lineage>
        <taxon>Bacteria</taxon>
        <taxon>Pseudomonadati</taxon>
        <taxon>Bacteroidota</taxon>
        <taxon>Flavobacteriia</taxon>
        <taxon>Flavobacteriales</taxon>
        <taxon>Flavobacteriaceae</taxon>
        <taxon>Flavobacterium</taxon>
    </lineage>
</organism>
<dbReference type="Pfam" id="PF00884">
    <property type="entry name" value="Sulfatase"/>
    <property type="match status" value="1"/>
</dbReference>
<sequence length="650" mass="73701">MKKFRHLRPVAIFIAVGLCITTISRVILFLMFSERIQQTPEYWHLFTNGLRFDLILLCYLSFLPVALLSLIPDKYLKYFRAFLNVYFILFLSLILLMELSSPDFIKQYDTRPNRLFLDYLIYPKEVAGTLLKSYLGSIVVTVVVGALFLFLMIRKRKLLFGSMPVAWKYKLMILPMAGFMVFFGARSSLTSKRPINASNAVFSFDQLTNCLGLNSFYTVAFAAYSLKNEDNSVKMYGKMEAAEAYARVKKYMTATDAEFTDADIPLLHLQTPGTTADKPYNLVIFLQESLGAEYVGALGGLPLTPEFDKLTKEGLLFTNLYCTGTRSVRGIEAVVTGFLPSPSESVVKLSKSQTGFFTLADLMKQRGYDTSFIYGGMANFDNMASFFNGNGFKNIIDEEDFDNDGRKYALKGTWGYSDEDLAVKANDYFKSQKGKPFFSLMFSTSNHEPFEFPDNRITLYDKKKNTVNNAMKYADFSIGKFFELAKKEDYFKNTIFIVVADHNTRTYGNNLVPVNKFHIPALVIGPNVPKGKKYDKLCSQIDLPPSLVSLLGIKAETPMPGRNIFNCKPDTKGRAIMQFHDINAFRVEDQVVILQPGKEPLQFRLLNDTVMQPVKLDNELARDALAHVTAAYNLYNDSKYKIKKNKKTGL</sequence>
<evidence type="ECO:0000256" key="9">
    <source>
        <dbReference type="SAM" id="Phobius"/>
    </source>
</evidence>
<dbReference type="Gene3D" id="3.40.720.10">
    <property type="entry name" value="Alkaline Phosphatase, subunit A"/>
    <property type="match status" value="1"/>
</dbReference>
<dbReference type="AlphaFoldDB" id="A0A255ZW87"/>
<protein>
    <submittedName>
        <fullName evidence="11">Sulfatase</fullName>
    </submittedName>
</protein>
<evidence type="ECO:0000256" key="2">
    <source>
        <dbReference type="ARBA" id="ARBA00022475"/>
    </source>
</evidence>
<proteinExistence type="predicted"/>
<feature type="transmembrane region" description="Helical" evidence="9">
    <location>
        <begin position="12"/>
        <end position="32"/>
    </location>
</feature>
<keyword evidence="7" id="KW-0479">Metal-binding</keyword>
<feature type="transmembrane region" description="Helical" evidence="9">
    <location>
        <begin position="134"/>
        <end position="153"/>
    </location>
</feature>
<dbReference type="SUPFAM" id="SSF53649">
    <property type="entry name" value="Alkaline phosphatase-like"/>
    <property type="match status" value="1"/>
</dbReference>
<dbReference type="CDD" id="cd16015">
    <property type="entry name" value="LTA_synthase"/>
    <property type="match status" value="1"/>
</dbReference>
<feature type="domain" description="Sulfatase N-terminal" evidence="10">
    <location>
        <begin position="281"/>
        <end position="553"/>
    </location>
</feature>
<feature type="transmembrane region" description="Helical" evidence="9">
    <location>
        <begin position="52"/>
        <end position="71"/>
    </location>
</feature>
<feature type="binding site" evidence="8">
    <location>
        <position position="501"/>
    </location>
    <ligand>
        <name>Mn(2+)</name>
        <dbReference type="ChEBI" id="CHEBI:29035"/>
    </ligand>
</feature>
<dbReference type="Gene3D" id="3.30.1120.80">
    <property type="match status" value="1"/>
</dbReference>
<dbReference type="PANTHER" id="PTHR47371">
    <property type="entry name" value="LIPOTEICHOIC ACID SYNTHASE"/>
    <property type="match status" value="1"/>
</dbReference>
<dbReference type="Proteomes" id="UP000216605">
    <property type="component" value="Unassembled WGS sequence"/>
</dbReference>
<evidence type="ECO:0000313" key="12">
    <source>
        <dbReference type="Proteomes" id="UP000216605"/>
    </source>
</evidence>
<evidence type="ECO:0000256" key="3">
    <source>
        <dbReference type="ARBA" id="ARBA00022692"/>
    </source>
</evidence>
<gene>
    <name evidence="11" type="ORF">CHU92_02160</name>
</gene>
<dbReference type="GO" id="GO:0005886">
    <property type="term" value="C:plasma membrane"/>
    <property type="evidence" value="ECO:0007669"/>
    <property type="project" value="UniProtKB-SubCell"/>
</dbReference>
<dbReference type="InterPro" id="IPR000917">
    <property type="entry name" value="Sulfatase_N"/>
</dbReference>
<dbReference type="GO" id="GO:0046872">
    <property type="term" value="F:metal ion binding"/>
    <property type="evidence" value="ECO:0007669"/>
    <property type="project" value="UniProtKB-KW"/>
</dbReference>
<dbReference type="RefSeq" id="WP_094412145.1">
    <property type="nucleotide sequence ID" value="NZ_NOXV01000146.1"/>
</dbReference>
<keyword evidence="4 9" id="KW-1133">Transmembrane helix</keyword>
<evidence type="ECO:0000256" key="7">
    <source>
        <dbReference type="PIRSR" id="PIRSR005091-2"/>
    </source>
</evidence>
<keyword evidence="5 9" id="KW-0472">Membrane</keyword>
<accession>A0A255ZW87</accession>
<keyword evidence="2" id="KW-1003">Cell membrane</keyword>
<feature type="active site" evidence="6">
    <location>
        <position position="327"/>
    </location>
</feature>
<reference evidence="11 12" key="1">
    <citation type="submission" date="2017-07" db="EMBL/GenBank/DDBJ databases">
        <title>Flavobacterium cyanobacteriorum sp. nov., isolated from cyanobacterial aggregates in a eutrophic lake.</title>
        <authorList>
            <person name="Cai H."/>
        </authorList>
    </citation>
    <scope>NUCLEOTIDE SEQUENCE [LARGE SCALE GENOMIC DNA]</scope>
    <source>
        <strain evidence="11 12">TH021</strain>
    </source>
</reference>
<keyword evidence="3 9" id="KW-0812">Transmembrane</keyword>
<evidence type="ECO:0000259" key="10">
    <source>
        <dbReference type="Pfam" id="PF00884"/>
    </source>
</evidence>
<comment type="subcellular location">
    <subcellularLocation>
        <location evidence="1">Cell membrane</location>
        <topology evidence="1">Multi-pass membrane protein</topology>
    </subcellularLocation>
</comment>
<dbReference type="PIRSF" id="PIRSF005091">
    <property type="entry name" value="Mmb_sulf_HI1246"/>
    <property type="match status" value="1"/>
</dbReference>
<feature type="binding site" evidence="8">
    <location>
        <position position="288"/>
    </location>
    <ligand>
        <name>Mn(2+)</name>
        <dbReference type="ChEBI" id="CHEBI:29035"/>
    </ligand>
</feature>
<evidence type="ECO:0000256" key="8">
    <source>
        <dbReference type="PIRSR" id="PIRSR005091-3"/>
    </source>
</evidence>
<dbReference type="PANTHER" id="PTHR47371:SF3">
    <property type="entry name" value="PHOSPHOGLYCEROL TRANSFERASE I"/>
    <property type="match status" value="1"/>
</dbReference>
<feature type="transmembrane region" description="Helical" evidence="9">
    <location>
        <begin position="165"/>
        <end position="185"/>
    </location>
</feature>
<evidence type="ECO:0000256" key="1">
    <source>
        <dbReference type="ARBA" id="ARBA00004651"/>
    </source>
</evidence>
<keyword evidence="12" id="KW-1185">Reference proteome</keyword>
<name>A0A255ZW87_9FLAO</name>
<keyword evidence="7" id="KW-0464">Manganese</keyword>
<evidence type="ECO:0000256" key="5">
    <source>
        <dbReference type="ARBA" id="ARBA00023136"/>
    </source>
</evidence>
<feature type="binding site" evidence="7">
    <location>
        <position position="447"/>
    </location>
    <ligand>
        <name>substrate</name>
    </ligand>
</feature>
<evidence type="ECO:0000256" key="4">
    <source>
        <dbReference type="ARBA" id="ARBA00022989"/>
    </source>
</evidence>
<dbReference type="EMBL" id="NOXV01000146">
    <property type="protein sequence ID" value="OYQ45175.1"/>
    <property type="molecule type" value="Genomic_DNA"/>
</dbReference>
<dbReference type="OrthoDB" id="9777768at2"/>
<feature type="binding site" evidence="8">
    <location>
        <position position="502"/>
    </location>
    <ligand>
        <name>Mn(2+)</name>
        <dbReference type="ChEBI" id="CHEBI:29035"/>
    </ligand>
</feature>
<dbReference type="InterPro" id="IPR012160">
    <property type="entry name" value="LtaS-like"/>
</dbReference>
<dbReference type="InterPro" id="IPR050448">
    <property type="entry name" value="OpgB/LTA_synthase_biosynth"/>
</dbReference>
<feature type="transmembrane region" description="Helical" evidence="9">
    <location>
        <begin position="78"/>
        <end position="97"/>
    </location>
</feature>
<evidence type="ECO:0000313" key="11">
    <source>
        <dbReference type="EMBL" id="OYQ45175.1"/>
    </source>
</evidence>
<evidence type="ECO:0000256" key="6">
    <source>
        <dbReference type="PIRSR" id="PIRSR005091-1"/>
    </source>
</evidence>
<comment type="caution">
    <text evidence="11">The sequence shown here is derived from an EMBL/GenBank/DDBJ whole genome shotgun (WGS) entry which is preliminary data.</text>
</comment>
<dbReference type="InterPro" id="IPR017850">
    <property type="entry name" value="Alkaline_phosphatase_core_sf"/>
</dbReference>